<feature type="transmembrane region" description="Helical" evidence="1">
    <location>
        <begin position="13"/>
        <end position="34"/>
    </location>
</feature>
<keyword evidence="1" id="KW-0472">Membrane</keyword>
<reference evidence="2 3" key="1">
    <citation type="submission" date="2021-06" db="EMBL/GenBank/DDBJ databases">
        <authorList>
            <person name="Palmer J.M."/>
        </authorList>
    </citation>
    <scope>NUCLEOTIDE SEQUENCE [LARGE SCALE GENOMIC DNA]</scope>
    <source>
        <strain evidence="2 3">AS_MEX2019</strain>
        <tissue evidence="2">Muscle</tissue>
    </source>
</reference>
<keyword evidence="1" id="KW-0812">Transmembrane</keyword>
<sequence>MFCNVTKFKGHEFLARTCISNIFVYFNNFIYLLFFHTDDVSKTKLFNLLLKHTFTRDLQLPHGNVAASSFRDPSFTLSCMTHLFLENKTPVVRGGVSASSQSPEGNFYPTTDKSCLLLNLRKAT</sequence>
<dbReference type="EMBL" id="JAHRIP010081356">
    <property type="protein sequence ID" value="MEQ2312997.1"/>
    <property type="molecule type" value="Genomic_DNA"/>
</dbReference>
<evidence type="ECO:0000256" key="1">
    <source>
        <dbReference type="SAM" id="Phobius"/>
    </source>
</evidence>
<evidence type="ECO:0000313" key="3">
    <source>
        <dbReference type="Proteomes" id="UP001469553"/>
    </source>
</evidence>
<evidence type="ECO:0000313" key="2">
    <source>
        <dbReference type="EMBL" id="MEQ2312997.1"/>
    </source>
</evidence>
<name>A0ABV1A4U0_9TELE</name>
<keyword evidence="1" id="KW-1133">Transmembrane helix</keyword>
<protein>
    <submittedName>
        <fullName evidence="2">Uncharacterized protein</fullName>
    </submittedName>
</protein>
<dbReference type="Proteomes" id="UP001469553">
    <property type="component" value="Unassembled WGS sequence"/>
</dbReference>
<accession>A0ABV1A4U0</accession>
<gene>
    <name evidence="2" type="ORF">AMECASPLE_037095</name>
</gene>
<proteinExistence type="predicted"/>
<comment type="caution">
    <text evidence="2">The sequence shown here is derived from an EMBL/GenBank/DDBJ whole genome shotgun (WGS) entry which is preliminary data.</text>
</comment>
<organism evidence="2 3">
    <name type="scientific">Ameca splendens</name>
    <dbReference type="NCBI Taxonomy" id="208324"/>
    <lineage>
        <taxon>Eukaryota</taxon>
        <taxon>Metazoa</taxon>
        <taxon>Chordata</taxon>
        <taxon>Craniata</taxon>
        <taxon>Vertebrata</taxon>
        <taxon>Euteleostomi</taxon>
        <taxon>Actinopterygii</taxon>
        <taxon>Neopterygii</taxon>
        <taxon>Teleostei</taxon>
        <taxon>Neoteleostei</taxon>
        <taxon>Acanthomorphata</taxon>
        <taxon>Ovalentaria</taxon>
        <taxon>Atherinomorphae</taxon>
        <taxon>Cyprinodontiformes</taxon>
        <taxon>Goodeidae</taxon>
        <taxon>Ameca</taxon>
    </lineage>
</organism>
<keyword evidence="3" id="KW-1185">Reference proteome</keyword>